<comment type="caution">
    <text evidence="3">The sequence shown here is derived from an EMBL/GenBank/DDBJ whole genome shotgun (WGS) entry which is preliminary data.</text>
</comment>
<feature type="compositionally biased region" description="Basic and acidic residues" evidence="2">
    <location>
        <begin position="1"/>
        <end position="26"/>
    </location>
</feature>
<reference evidence="4" key="1">
    <citation type="journal article" date="2019" name="Int. J. Syst. Evol. Microbiol.">
        <title>The Global Catalogue of Microorganisms (GCM) 10K type strain sequencing project: providing services to taxonomists for standard genome sequencing and annotation.</title>
        <authorList>
            <consortium name="The Broad Institute Genomics Platform"/>
            <consortium name="The Broad Institute Genome Sequencing Center for Infectious Disease"/>
            <person name="Wu L."/>
            <person name="Ma J."/>
        </authorList>
    </citation>
    <scope>NUCLEOTIDE SEQUENCE [LARGE SCALE GENOMIC DNA]</scope>
    <source>
        <strain evidence="4">CGMCC 1.15111</strain>
    </source>
</reference>
<keyword evidence="4" id="KW-1185">Reference proteome</keyword>
<feature type="coiled-coil region" evidence="1">
    <location>
        <begin position="610"/>
        <end position="678"/>
    </location>
</feature>
<feature type="coiled-coil region" evidence="1">
    <location>
        <begin position="436"/>
        <end position="467"/>
    </location>
</feature>
<dbReference type="Pfam" id="PF03993">
    <property type="entry name" value="DUF349"/>
    <property type="match status" value="5"/>
</dbReference>
<feature type="compositionally biased region" description="Low complexity" evidence="2">
    <location>
        <begin position="27"/>
        <end position="41"/>
    </location>
</feature>
<keyword evidence="1" id="KW-0175">Coiled coil</keyword>
<name>A0ABQ3I5F0_9BACT</name>
<evidence type="ECO:0008006" key="5">
    <source>
        <dbReference type="Google" id="ProtNLM"/>
    </source>
</evidence>
<dbReference type="InterPro" id="IPR007139">
    <property type="entry name" value="DUF349"/>
</dbReference>
<evidence type="ECO:0000313" key="4">
    <source>
        <dbReference type="Proteomes" id="UP000658258"/>
    </source>
</evidence>
<gene>
    <name evidence="3" type="ORF">GCM10011340_19510</name>
</gene>
<protein>
    <recommendedName>
        <fullName evidence="5">DUF349 domain-containing protein</fullName>
    </recommendedName>
</protein>
<proteinExistence type="predicted"/>
<dbReference type="EMBL" id="BNAG01000002">
    <property type="protein sequence ID" value="GHE64110.1"/>
    <property type="molecule type" value="Genomic_DNA"/>
</dbReference>
<dbReference type="Proteomes" id="UP000658258">
    <property type="component" value="Unassembled WGS sequence"/>
</dbReference>
<evidence type="ECO:0000256" key="1">
    <source>
        <dbReference type="SAM" id="Coils"/>
    </source>
</evidence>
<sequence length="678" mass="79241">MQTDRSKDMSEEKNMQQGDQEEKNDLTENQQETTQQATAENSIQQPEEAITEGAEEPKNSSEEDSLKGQEEEKEKLTGQTEQNTGEKKLESEDDLHNDSEEDEEEDHEEELPDYSEYSREQLVEVIEELAQQDTFKRSDRILAEIVPIFEDLEQGLRQEALNKYLAEGGEEDSFEFRHDELFNRFDASHRLIRDRKHNYYKEKEAARTRNLAKKEELLDQLRELVDGESATTSIKPIKDIQEAWKQVGPVPPQHNKTLWANYNALLDRFFNNRHILFELKELDRKKNLEAKTELCEKAEALDKLTNIKDAVIQLNELHEEYKHIGPVPKEVQEELWQRFKNASDKIYKKRKEYLEELKSDLKENLEKKEALVKELEPFTEFTSDRINAWNAKTKEILAIQKKWDAIGGVPRDKAKEVNKGFWGNFKAFFANKNEFFKQLEGQRKENLEKKEALVAEAEALQESHEWEQTAEKLKDLQRRWKEIGPVPEKKRNEVYERFKKACDTFFNNRRSHQNKAEAKFVENQKAKEEIINQLNTKAKSGEASEDELMELVEQFNQIGFVPRNAIKTIEGQFSEALENYVAQLGLEENEAESLIIRAEMSGLQSGPGGNRRLNKKEAALRRKIGELEDNIALWRNNLSFFANSKTADKLKGEFDEKIDKAVEEVRELKKQLRILRSL</sequence>
<accession>A0ABQ3I5F0</accession>
<feature type="compositionally biased region" description="Basic and acidic residues" evidence="2">
    <location>
        <begin position="84"/>
        <end position="98"/>
    </location>
</feature>
<feature type="region of interest" description="Disordered" evidence="2">
    <location>
        <begin position="1"/>
        <end position="115"/>
    </location>
</feature>
<feature type="compositionally biased region" description="Acidic residues" evidence="2">
    <location>
        <begin position="99"/>
        <end position="113"/>
    </location>
</feature>
<evidence type="ECO:0000313" key="3">
    <source>
        <dbReference type="EMBL" id="GHE64110.1"/>
    </source>
</evidence>
<feature type="compositionally biased region" description="Basic and acidic residues" evidence="2">
    <location>
        <begin position="55"/>
        <end position="76"/>
    </location>
</feature>
<organism evidence="3 4">
    <name type="scientific">Roseivirga thermotolerans</name>
    <dbReference type="NCBI Taxonomy" id="1758176"/>
    <lineage>
        <taxon>Bacteria</taxon>
        <taxon>Pseudomonadati</taxon>
        <taxon>Bacteroidota</taxon>
        <taxon>Cytophagia</taxon>
        <taxon>Cytophagales</taxon>
        <taxon>Roseivirgaceae</taxon>
        <taxon>Roseivirga</taxon>
    </lineage>
</organism>
<evidence type="ECO:0000256" key="2">
    <source>
        <dbReference type="SAM" id="MobiDB-lite"/>
    </source>
</evidence>